<dbReference type="PANTHER" id="PTHR38110:SF1">
    <property type="entry name" value="THIOESTERASE DOMAIN-CONTAINING PROTEIN"/>
    <property type="match status" value="1"/>
</dbReference>
<feature type="domain" description="Acyl-CoA thioesterase-like C-terminal" evidence="2">
    <location>
        <begin position="131"/>
        <end position="263"/>
    </location>
</feature>
<evidence type="ECO:0000259" key="1">
    <source>
        <dbReference type="Pfam" id="PF13622"/>
    </source>
</evidence>
<accession>A0A6J4U1G3</accession>
<proteinExistence type="predicted"/>
<dbReference type="InterPro" id="IPR049450">
    <property type="entry name" value="ACOT8-like_C"/>
</dbReference>
<dbReference type="AlphaFoldDB" id="A0A6J4U1G3"/>
<sequence>MSATRTAFDADTALEPAGDGRWRAEISERWFVGRGPNGGFLAAIAVRLMEALVDDPERVPRSLTLHFLEAAAAGPIELSGTVERSGRSATAVSLRMEQGGRPVALGLGALAVWRDGEREHLAASPPGVARPEELPEMSVSEVPDAPAFVQNYEWRWATDPAPGEQALVGGWIRAPGGRTVDHVAVAAFSDAFPPAVFPLIGRVAAAPTIDLTIHFRAPLRDVGAGWVLGAFRTRRVAGGFFEEDGELWSEGGTLLAQSRQLAMLREP</sequence>
<dbReference type="Pfam" id="PF13622">
    <property type="entry name" value="4HBT_3"/>
    <property type="match status" value="1"/>
</dbReference>
<protein>
    <submittedName>
        <fullName evidence="3">Diguanylate cyclase/phosphodiesterase (GGDEF &amp; EAL domains) with PAS/PAC sensor(S)</fullName>
    </submittedName>
</protein>
<dbReference type="SUPFAM" id="SSF54637">
    <property type="entry name" value="Thioesterase/thiol ester dehydrase-isomerase"/>
    <property type="match status" value="2"/>
</dbReference>
<dbReference type="InterPro" id="IPR049449">
    <property type="entry name" value="TesB_ACOT8-like_N"/>
</dbReference>
<evidence type="ECO:0000313" key="3">
    <source>
        <dbReference type="EMBL" id="CAA9538305.1"/>
    </source>
</evidence>
<organism evidence="3">
    <name type="scientific">uncultured Solirubrobacteraceae bacterium</name>
    <dbReference type="NCBI Taxonomy" id="1162706"/>
    <lineage>
        <taxon>Bacteria</taxon>
        <taxon>Bacillati</taxon>
        <taxon>Actinomycetota</taxon>
        <taxon>Thermoleophilia</taxon>
        <taxon>Solirubrobacterales</taxon>
        <taxon>Solirubrobacteraceae</taxon>
        <taxon>environmental samples</taxon>
    </lineage>
</organism>
<name>A0A6J4U1G3_9ACTN</name>
<feature type="domain" description="Acyl-CoA thioesterase-like N-terminal HotDog" evidence="1">
    <location>
        <begin position="27"/>
        <end position="106"/>
    </location>
</feature>
<dbReference type="InterPro" id="IPR052389">
    <property type="entry name" value="Sec_Metab_Biosynth-Assoc"/>
</dbReference>
<dbReference type="Gene3D" id="2.40.160.210">
    <property type="entry name" value="Acyl-CoA thioesterase, double hotdog domain"/>
    <property type="match status" value="1"/>
</dbReference>
<dbReference type="InterPro" id="IPR042171">
    <property type="entry name" value="Acyl-CoA_hotdog"/>
</dbReference>
<dbReference type="PANTHER" id="PTHR38110">
    <property type="entry name" value="CHROMOSOME 23, WHOLE GENOME SHOTGUN SEQUENCE"/>
    <property type="match status" value="1"/>
</dbReference>
<dbReference type="Pfam" id="PF20789">
    <property type="entry name" value="4HBT_3C"/>
    <property type="match status" value="1"/>
</dbReference>
<gene>
    <name evidence="3" type="ORF">AVDCRST_MAG30-4466</name>
</gene>
<dbReference type="InterPro" id="IPR029069">
    <property type="entry name" value="HotDog_dom_sf"/>
</dbReference>
<reference evidence="3" key="1">
    <citation type="submission" date="2020-02" db="EMBL/GenBank/DDBJ databases">
        <authorList>
            <person name="Meier V. D."/>
        </authorList>
    </citation>
    <scope>NUCLEOTIDE SEQUENCE</scope>
    <source>
        <strain evidence="3">AVDCRST_MAG30</strain>
    </source>
</reference>
<dbReference type="EMBL" id="CADCVS010000584">
    <property type="protein sequence ID" value="CAA9538305.1"/>
    <property type="molecule type" value="Genomic_DNA"/>
</dbReference>
<evidence type="ECO:0000259" key="2">
    <source>
        <dbReference type="Pfam" id="PF20789"/>
    </source>
</evidence>